<protein>
    <submittedName>
        <fullName evidence="2">Uncharacterized protein</fullName>
    </submittedName>
</protein>
<reference evidence="2 3" key="1">
    <citation type="submission" date="2016-10" db="EMBL/GenBank/DDBJ databases">
        <authorList>
            <person name="de Groot N.N."/>
        </authorList>
    </citation>
    <scope>NUCLEOTIDE SEQUENCE [LARGE SCALE GENOMIC DNA]</scope>
    <source>
        <strain evidence="2 3">DSM 19547</strain>
    </source>
</reference>
<dbReference type="RefSeq" id="WP_093421650.1">
    <property type="nucleotide sequence ID" value="NZ_FOXA01000007.1"/>
</dbReference>
<dbReference type="EMBL" id="FOXA01000007">
    <property type="protein sequence ID" value="SFP50413.1"/>
    <property type="molecule type" value="Genomic_DNA"/>
</dbReference>
<feature type="transmembrane region" description="Helical" evidence="1">
    <location>
        <begin position="12"/>
        <end position="31"/>
    </location>
</feature>
<organism evidence="2 3">
    <name type="scientific">Tranquillimonas alkanivorans</name>
    <dbReference type="NCBI Taxonomy" id="441119"/>
    <lineage>
        <taxon>Bacteria</taxon>
        <taxon>Pseudomonadati</taxon>
        <taxon>Pseudomonadota</taxon>
        <taxon>Alphaproteobacteria</taxon>
        <taxon>Rhodobacterales</taxon>
        <taxon>Roseobacteraceae</taxon>
        <taxon>Tranquillimonas</taxon>
    </lineage>
</organism>
<keyword evidence="1" id="KW-0812">Transmembrane</keyword>
<proteinExistence type="predicted"/>
<keyword evidence="1" id="KW-1133">Transmembrane helix</keyword>
<dbReference type="AlphaFoldDB" id="A0A1I5QW06"/>
<gene>
    <name evidence="2" type="ORF">SAMN04488047_107138</name>
</gene>
<accession>A0A1I5QW06</accession>
<evidence type="ECO:0000313" key="2">
    <source>
        <dbReference type="EMBL" id="SFP50413.1"/>
    </source>
</evidence>
<dbReference type="Proteomes" id="UP000199356">
    <property type="component" value="Unassembled WGS sequence"/>
</dbReference>
<name>A0A1I5QW06_9RHOB</name>
<evidence type="ECO:0000256" key="1">
    <source>
        <dbReference type="SAM" id="Phobius"/>
    </source>
</evidence>
<keyword evidence="1" id="KW-0472">Membrane</keyword>
<dbReference type="OrthoDB" id="9554205at2"/>
<keyword evidence="3" id="KW-1185">Reference proteome</keyword>
<evidence type="ECO:0000313" key="3">
    <source>
        <dbReference type="Proteomes" id="UP000199356"/>
    </source>
</evidence>
<sequence>MADKRIRVEQHGGLGLLWIAGWLFTIGYLDLSFWRGVLAIVLWPYFLGADLAAPVPLPG</sequence>